<dbReference type="InterPro" id="IPR007221">
    <property type="entry name" value="MreC"/>
</dbReference>
<dbReference type="PANTHER" id="PTHR34138:SF1">
    <property type="entry name" value="CELL SHAPE-DETERMINING PROTEIN MREC"/>
    <property type="match status" value="1"/>
</dbReference>
<evidence type="ECO:0000256" key="2">
    <source>
        <dbReference type="ARBA" id="ARBA00013855"/>
    </source>
</evidence>
<dbReference type="Gene3D" id="2.40.10.350">
    <property type="entry name" value="Rod shape-determining protein MreC, domain 2"/>
    <property type="match status" value="1"/>
</dbReference>
<gene>
    <name evidence="6" type="ORF">BA171_02630</name>
</gene>
<dbReference type="FunFam" id="2.40.10.340:FF:000001">
    <property type="entry name" value="Cell shape-determining protein MreC"/>
    <property type="match status" value="1"/>
</dbReference>
<dbReference type="EMBL" id="CP016303">
    <property type="protein sequence ID" value="ASX26038.1"/>
    <property type="molecule type" value="Genomic_DNA"/>
</dbReference>
<organism evidence="6 7">
    <name type="scientific">Candidatus Hamiltonella defensa</name>
    <name type="common">Bemisia tabaci</name>
    <dbReference type="NCBI Taxonomy" id="672795"/>
    <lineage>
        <taxon>Bacteria</taxon>
        <taxon>Pseudomonadati</taxon>
        <taxon>Pseudomonadota</taxon>
        <taxon>Gammaproteobacteria</taxon>
        <taxon>Enterobacterales</taxon>
        <taxon>Enterobacteriaceae</taxon>
        <taxon>aphid secondary symbionts</taxon>
        <taxon>Candidatus Williamhamiltonella</taxon>
    </lineage>
</organism>
<sequence length="286" mass="32257">MRRLFSHDSSFLELRLFCAVFLAILLVILDARLGALVKIRCYLDTAVTPLYFLTNTPGKILDRISGMLKTNQQYELENQTLRRDLFLKNIDLEKLKQLKKENSQLRALMASPLVQTEKKMITEVLSISRNPYSDQIVIDKGILHGVYEGQPVINDKGVVGQVMSVSQLTSRVLLICDTSHAIPVKVLRNDIRAVAVGRGCQYDLLLEYLNNDADIHDGDILLTSGLGGRFPEGYPVAVVSSVKVDSQRADSIITARPTVNLKNFRYLLLMWDKNYHANMPLDPQIQ</sequence>
<proteinExistence type="inferred from homology"/>
<dbReference type="PIRSF" id="PIRSF038471">
    <property type="entry name" value="MreC"/>
    <property type="match status" value="1"/>
</dbReference>
<dbReference type="PANTHER" id="PTHR34138">
    <property type="entry name" value="CELL SHAPE-DETERMINING PROTEIN MREC"/>
    <property type="match status" value="1"/>
</dbReference>
<protein>
    <recommendedName>
        <fullName evidence="2 4">Cell shape-determining protein MreC</fullName>
    </recommendedName>
    <alternativeName>
        <fullName evidence="4">Cell shape protein MreC</fullName>
    </alternativeName>
</protein>
<evidence type="ECO:0000313" key="7">
    <source>
        <dbReference type="Proteomes" id="UP000216438"/>
    </source>
</evidence>
<dbReference type="NCBIfam" id="TIGR00219">
    <property type="entry name" value="mreC"/>
    <property type="match status" value="1"/>
</dbReference>
<dbReference type="GO" id="GO:0008360">
    <property type="term" value="P:regulation of cell shape"/>
    <property type="evidence" value="ECO:0007669"/>
    <property type="project" value="UniProtKB-KW"/>
</dbReference>
<reference evidence="6 7" key="2">
    <citation type="submission" date="2017-09" db="EMBL/GenBank/DDBJ databases">
        <title>The genome of whitefly Bemisia tabaci, a global crop pest, provides novel insights into virus transmission, host adaptation and insecticide resistance.</title>
        <authorList>
            <person name="Kaur N."/>
            <person name="Kliot A."/>
            <person name="Pinheiro P.V."/>
            <person name="Luan J."/>
            <person name="Zheng Y."/>
            <person name="Liu W."/>
            <person name="Sun H."/>
            <person name="Yang X."/>
            <person name="Xu Y."/>
            <person name="Luo Y."/>
            <person name="Kruse A."/>
            <person name="Fisher T.W."/>
            <person name="Nelson D.R."/>
            <person name="Elimelech M."/>
            <person name="MacCoss M."/>
            <person name="Johnson R."/>
            <person name="Cohen E."/>
            <person name="Hunter W.B."/>
            <person name="Brown J.K."/>
            <person name="Jander G."/>
            <person name="Cilia M."/>
            <person name="Douglas A.E."/>
            <person name="Ghanim M."/>
            <person name="Simmons A.M."/>
            <person name="Wintermantel W.M."/>
            <person name="Ling K.-S."/>
            <person name="Fei Z."/>
        </authorList>
    </citation>
    <scope>NUCLEOTIDE SEQUENCE [LARGE SCALE GENOMIC DNA]</scope>
    <source>
        <strain evidence="6 7">MEAM1</strain>
    </source>
</reference>
<keyword evidence="3 4" id="KW-0133">Cell shape</keyword>
<accession>A0A249DWV9</accession>
<evidence type="ECO:0000259" key="5">
    <source>
        <dbReference type="Pfam" id="PF04085"/>
    </source>
</evidence>
<feature type="domain" description="Rod shape-determining protein MreC beta-barrel core" evidence="5">
    <location>
        <begin position="124"/>
        <end position="271"/>
    </location>
</feature>
<evidence type="ECO:0000256" key="3">
    <source>
        <dbReference type="ARBA" id="ARBA00022960"/>
    </source>
</evidence>
<name>A0A249DWV9_9ENTR</name>
<dbReference type="Gene3D" id="2.40.10.340">
    <property type="entry name" value="Rod shape-determining protein MreC, domain 1"/>
    <property type="match status" value="1"/>
</dbReference>
<dbReference type="Pfam" id="PF04085">
    <property type="entry name" value="MreC"/>
    <property type="match status" value="1"/>
</dbReference>
<evidence type="ECO:0000256" key="4">
    <source>
        <dbReference type="PIRNR" id="PIRNR038471"/>
    </source>
</evidence>
<dbReference type="InterPro" id="IPR042175">
    <property type="entry name" value="Cell/Rod_MreC_2"/>
</dbReference>
<comment type="similarity">
    <text evidence="1 4">Belongs to the MreC family.</text>
</comment>
<comment type="function">
    <text evidence="4">Involved in formation and maintenance of cell shape.</text>
</comment>
<dbReference type="OrthoDB" id="9808025at2"/>
<dbReference type="Proteomes" id="UP000216438">
    <property type="component" value="Chromosome"/>
</dbReference>
<dbReference type="GO" id="GO:0005886">
    <property type="term" value="C:plasma membrane"/>
    <property type="evidence" value="ECO:0007669"/>
    <property type="project" value="TreeGrafter"/>
</dbReference>
<dbReference type="AlphaFoldDB" id="A0A249DWV9"/>
<dbReference type="InterPro" id="IPR055342">
    <property type="entry name" value="MreC_beta-barrel_core"/>
</dbReference>
<reference evidence="7" key="1">
    <citation type="submission" date="2016-06" db="EMBL/GenBank/DDBJ databases">
        <authorList>
            <person name="Chen W."/>
            <person name="Hasegawa D.K."/>
        </authorList>
    </citation>
    <scope>NUCLEOTIDE SEQUENCE [LARGE SCALE GENOMIC DNA]</scope>
    <source>
        <strain evidence="7">MEAM1</strain>
    </source>
</reference>
<dbReference type="RefSeq" id="WP_016856940.1">
    <property type="nucleotide sequence ID" value="NZ_CP016303.1"/>
</dbReference>
<dbReference type="InterPro" id="IPR042177">
    <property type="entry name" value="Cell/Rod_1"/>
</dbReference>
<evidence type="ECO:0000256" key="1">
    <source>
        <dbReference type="ARBA" id="ARBA00009369"/>
    </source>
</evidence>
<evidence type="ECO:0000313" key="6">
    <source>
        <dbReference type="EMBL" id="ASX26038.1"/>
    </source>
</evidence>